<keyword evidence="9" id="KW-0963">Cytoplasm</keyword>
<keyword evidence="1 9" id="KW-0820">tRNA-binding</keyword>
<evidence type="ECO:0000256" key="9">
    <source>
        <dbReference type="HAMAP-Rule" id="MF_00144"/>
    </source>
</evidence>
<keyword evidence="2 9" id="KW-0808">Transferase</keyword>
<keyword evidence="6 9" id="KW-0694">RNA-binding</keyword>
<evidence type="ECO:0000313" key="14">
    <source>
        <dbReference type="Proteomes" id="UP001183410"/>
    </source>
</evidence>
<sequence>MSDFPGASAADFPGAPTGPRTGPRLRVLAAMSGGVDSAVAAARAAEAGHEVTGVHLALSANPQSFRTGARGCCTVEDSRDARRAADVIGIPFYVWDLAERFRAEVVEDFIDEYRAGRTPNPCLRCNEKIKFAALLDRALALGFDAVCTGHYASVRLAADGTRELHRASDPGKDQSYVLGVLDERQLAHAMFPLGEGEATKDEVRAEAERRGLAVARKPDSHDICFIADGDTQGFLARHLGSAEGEILDQDGTPVGTHQGAHGFTIGQRRGLRIGHPAADGKPRYVLDISPVDNTVTVGPAEALDIAELTAIRPRWCGGTAPAGPGRYTAQLRAHGAETPVTAEVLDGEVRVTFDAPVRGVAPGQAVVLYDGTRVVGSATIARTTSALSHTTGAAN</sequence>
<feature type="binding site" evidence="9">
    <location>
        <position position="56"/>
    </location>
    <ligand>
        <name>ATP</name>
        <dbReference type="ChEBI" id="CHEBI:30616"/>
    </ligand>
</feature>
<dbReference type="RefSeq" id="WP_311669506.1">
    <property type="nucleotide sequence ID" value="NZ_JAVREO010000016.1"/>
</dbReference>
<evidence type="ECO:0000313" key="13">
    <source>
        <dbReference type="EMBL" id="MDT0269428.1"/>
    </source>
</evidence>
<evidence type="ECO:0000256" key="7">
    <source>
        <dbReference type="ARBA" id="ARBA00023157"/>
    </source>
</evidence>
<organism evidence="13 14">
    <name type="scientific">Streptomyces chisholmiae</name>
    <dbReference type="NCBI Taxonomy" id="3075540"/>
    <lineage>
        <taxon>Bacteria</taxon>
        <taxon>Bacillati</taxon>
        <taxon>Actinomycetota</taxon>
        <taxon>Actinomycetes</taxon>
        <taxon>Kitasatosporales</taxon>
        <taxon>Streptomycetaceae</taxon>
        <taxon>Streptomyces</taxon>
    </lineage>
</organism>
<dbReference type="Gene3D" id="3.40.50.620">
    <property type="entry name" value="HUPs"/>
    <property type="match status" value="1"/>
</dbReference>
<feature type="site" description="Interaction with tRNA" evidence="9">
    <location>
        <position position="364"/>
    </location>
</feature>
<feature type="binding site" evidence="9">
    <location>
        <begin position="30"/>
        <end position="37"/>
    </location>
    <ligand>
        <name>ATP</name>
        <dbReference type="ChEBI" id="CHEBI:30616"/>
    </ligand>
</feature>
<feature type="region of interest" description="Interaction with tRNA" evidence="9">
    <location>
        <begin position="172"/>
        <end position="174"/>
    </location>
</feature>
<comment type="subcellular location">
    <subcellularLocation>
        <location evidence="9">Cytoplasm</location>
    </subcellularLocation>
</comment>
<evidence type="ECO:0000256" key="10">
    <source>
        <dbReference type="SAM" id="MobiDB-lite"/>
    </source>
</evidence>
<feature type="site" description="Interaction with tRNA" evidence="9">
    <location>
        <position position="150"/>
    </location>
</feature>
<dbReference type="HAMAP" id="MF_00144">
    <property type="entry name" value="tRNA_thiouridyl_MnmA"/>
    <property type="match status" value="1"/>
</dbReference>
<evidence type="ECO:0000259" key="12">
    <source>
        <dbReference type="Pfam" id="PF20259"/>
    </source>
</evidence>
<evidence type="ECO:0000256" key="6">
    <source>
        <dbReference type="ARBA" id="ARBA00022884"/>
    </source>
</evidence>
<dbReference type="EMBL" id="JAVREO010000016">
    <property type="protein sequence ID" value="MDT0269428.1"/>
    <property type="molecule type" value="Genomic_DNA"/>
</dbReference>
<accession>A0ABU2JXE4</accession>
<dbReference type="CDD" id="cd01998">
    <property type="entry name" value="MnmA_TRMU-like"/>
    <property type="match status" value="1"/>
</dbReference>
<reference evidence="14" key="1">
    <citation type="submission" date="2023-07" db="EMBL/GenBank/DDBJ databases">
        <title>30 novel species of actinomycetes from the DSMZ collection.</title>
        <authorList>
            <person name="Nouioui I."/>
        </authorList>
    </citation>
    <scope>NUCLEOTIDE SEQUENCE [LARGE SCALE GENOMIC DNA]</scope>
    <source>
        <strain evidence="14">DSM 44915</strain>
    </source>
</reference>
<feature type="active site" description="Cysteine persulfide intermediate" evidence="9">
    <location>
        <position position="224"/>
    </location>
</feature>
<feature type="domain" description="tRNA-specific 2-thiouridylase MnmA-like central" evidence="12">
    <location>
        <begin position="233"/>
        <end position="298"/>
    </location>
</feature>
<comment type="catalytic activity">
    <reaction evidence="8 9">
        <text>S-sulfanyl-L-cysteinyl-[protein] + uridine(34) in tRNA + AH2 + ATP = 2-thiouridine(34) in tRNA + L-cysteinyl-[protein] + A + AMP + diphosphate + H(+)</text>
        <dbReference type="Rhea" id="RHEA:47032"/>
        <dbReference type="Rhea" id="RHEA-COMP:10131"/>
        <dbReference type="Rhea" id="RHEA-COMP:11726"/>
        <dbReference type="Rhea" id="RHEA-COMP:11727"/>
        <dbReference type="Rhea" id="RHEA-COMP:11728"/>
        <dbReference type="ChEBI" id="CHEBI:13193"/>
        <dbReference type="ChEBI" id="CHEBI:15378"/>
        <dbReference type="ChEBI" id="CHEBI:17499"/>
        <dbReference type="ChEBI" id="CHEBI:29950"/>
        <dbReference type="ChEBI" id="CHEBI:30616"/>
        <dbReference type="ChEBI" id="CHEBI:33019"/>
        <dbReference type="ChEBI" id="CHEBI:61963"/>
        <dbReference type="ChEBI" id="CHEBI:65315"/>
        <dbReference type="ChEBI" id="CHEBI:87170"/>
        <dbReference type="ChEBI" id="CHEBI:456215"/>
        <dbReference type="EC" id="2.8.1.13"/>
    </reaction>
</comment>
<dbReference type="InterPro" id="IPR004506">
    <property type="entry name" value="MnmA-like"/>
</dbReference>
<dbReference type="Gene3D" id="2.40.30.10">
    <property type="entry name" value="Translation factors"/>
    <property type="match status" value="1"/>
</dbReference>
<comment type="similarity">
    <text evidence="9">Belongs to the MnmA/TRMU family.</text>
</comment>
<feature type="binding site" evidence="9">
    <location>
        <position position="149"/>
    </location>
    <ligand>
        <name>ATP</name>
        <dbReference type="ChEBI" id="CHEBI:30616"/>
    </ligand>
</feature>
<evidence type="ECO:0000256" key="2">
    <source>
        <dbReference type="ARBA" id="ARBA00022679"/>
    </source>
</evidence>
<dbReference type="InterPro" id="IPR046885">
    <property type="entry name" value="MnmA-like_C"/>
</dbReference>
<comment type="caution">
    <text evidence="9">Lacks conserved residue(s) required for the propagation of feature annotation.</text>
</comment>
<dbReference type="PANTHER" id="PTHR11933">
    <property type="entry name" value="TRNA 5-METHYLAMINOMETHYL-2-THIOURIDYLATE -METHYLTRANSFERASE"/>
    <property type="match status" value="1"/>
</dbReference>
<keyword evidence="3 9" id="KW-0819">tRNA processing</keyword>
<evidence type="ECO:0000256" key="3">
    <source>
        <dbReference type="ARBA" id="ARBA00022694"/>
    </source>
</evidence>
<evidence type="ECO:0000256" key="4">
    <source>
        <dbReference type="ARBA" id="ARBA00022741"/>
    </source>
</evidence>
<evidence type="ECO:0000256" key="5">
    <source>
        <dbReference type="ARBA" id="ARBA00022840"/>
    </source>
</evidence>
<comment type="caution">
    <text evidence="13">The sequence shown here is derived from an EMBL/GenBank/DDBJ whole genome shotgun (WGS) entry which is preliminary data.</text>
</comment>
<dbReference type="GO" id="GO:0103016">
    <property type="term" value="F:tRNA-uridine 2-sulfurtransferase activity"/>
    <property type="evidence" value="ECO:0007669"/>
    <property type="project" value="UniProtKB-EC"/>
</dbReference>
<dbReference type="SUPFAM" id="SSF52402">
    <property type="entry name" value="Adenine nucleotide alpha hydrolases-like"/>
    <property type="match status" value="1"/>
</dbReference>
<dbReference type="InterPro" id="IPR023382">
    <property type="entry name" value="MnmA-like_central_sf"/>
</dbReference>
<keyword evidence="4 9" id="KW-0547">Nucleotide-binding</keyword>
<dbReference type="Pfam" id="PF20258">
    <property type="entry name" value="tRNA_Me_trans_C"/>
    <property type="match status" value="1"/>
</dbReference>
<dbReference type="EC" id="2.8.1.13" evidence="9"/>
<proteinExistence type="inferred from homology"/>
<dbReference type="Gene3D" id="2.30.30.280">
    <property type="entry name" value="Adenine nucleotide alpha hydrolases-like domains"/>
    <property type="match status" value="1"/>
</dbReference>
<feature type="region of interest" description="Disordered" evidence="10">
    <location>
        <begin position="1"/>
        <end position="23"/>
    </location>
</feature>
<dbReference type="InterPro" id="IPR046884">
    <property type="entry name" value="MnmA-like_central"/>
</dbReference>
<dbReference type="NCBIfam" id="NF001138">
    <property type="entry name" value="PRK00143.1"/>
    <property type="match status" value="1"/>
</dbReference>
<evidence type="ECO:0000259" key="11">
    <source>
        <dbReference type="Pfam" id="PF20258"/>
    </source>
</evidence>
<dbReference type="Pfam" id="PF03054">
    <property type="entry name" value="tRNA_Me_trans"/>
    <property type="match status" value="1"/>
</dbReference>
<dbReference type="Proteomes" id="UP001183410">
    <property type="component" value="Unassembled WGS sequence"/>
</dbReference>
<protein>
    <recommendedName>
        <fullName evidence="9">tRNA-specific 2-thiouridylase MnmA</fullName>
        <ecNumber evidence="9">2.8.1.13</ecNumber>
    </recommendedName>
</protein>
<evidence type="ECO:0000256" key="1">
    <source>
        <dbReference type="ARBA" id="ARBA00022555"/>
    </source>
</evidence>
<comment type="function">
    <text evidence="9">Catalyzes the 2-thiolation of uridine at the wobble position (U34) of tRNA, leading to the formation of s(2)U34.</text>
</comment>
<feature type="compositionally biased region" description="Low complexity" evidence="10">
    <location>
        <begin position="13"/>
        <end position="23"/>
    </location>
</feature>
<dbReference type="Pfam" id="PF20259">
    <property type="entry name" value="tRNA_Me_trans_M"/>
    <property type="match status" value="1"/>
</dbReference>
<keyword evidence="14" id="KW-1185">Reference proteome</keyword>
<evidence type="ECO:0000256" key="8">
    <source>
        <dbReference type="ARBA" id="ARBA00051542"/>
    </source>
</evidence>
<name>A0ABU2JXE4_9ACTN</name>
<dbReference type="PANTHER" id="PTHR11933:SF5">
    <property type="entry name" value="MITOCHONDRIAL TRNA-SPECIFIC 2-THIOURIDYLASE 1"/>
    <property type="match status" value="1"/>
</dbReference>
<keyword evidence="5 9" id="KW-0067">ATP-binding</keyword>
<dbReference type="InterPro" id="IPR014729">
    <property type="entry name" value="Rossmann-like_a/b/a_fold"/>
</dbReference>
<feature type="active site" description="Nucleophile" evidence="9">
    <location>
        <position position="125"/>
    </location>
</feature>
<gene>
    <name evidence="9 13" type="primary">mnmA</name>
    <name evidence="13" type="ORF">RM844_24405</name>
</gene>
<dbReference type="NCBIfam" id="TIGR00420">
    <property type="entry name" value="trmU"/>
    <property type="match status" value="1"/>
</dbReference>
<feature type="domain" description="tRNA-specific 2-thiouridylase MnmA-like C-terminal" evidence="11">
    <location>
        <begin position="307"/>
        <end position="380"/>
    </location>
</feature>
<keyword evidence="7" id="KW-1015">Disulfide bond</keyword>